<name>A0A926F8Y6_9BACT</name>
<evidence type="ECO:0000256" key="1">
    <source>
        <dbReference type="ARBA" id="ARBA00009580"/>
    </source>
</evidence>
<feature type="domain" description="Tyrosine specific protein phosphatases" evidence="2">
    <location>
        <begin position="127"/>
        <end position="172"/>
    </location>
</feature>
<dbReference type="InterPro" id="IPR016130">
    <property type="entry name" value="Tyr_Pase_AS"/>
</dbReference>
<comment type="caution">
    <text evidence="3">The sequence shown here is derived from an EMBL/GenBank/DDBJ whole genome shotgun (WGS) entry which is preliminary data.</text>
</comment>
<evidence type="ECO:0000313" key="3">
    <source>
        <dbReference type="EMBL" id="MBC8595022.1"/>
    </source>
</evidence>
<organism evidence="3 4">
    <name type="scientific">Jilunia laotingensis</name>
    <dbReference type="NCBI Taxonomy" id="2763675"/>
    <lineage>
        <taxon>Bacteria</taxon>
        <taxon>Pseudomonadati</taxon>
        <taxon>Bacteroidota</taxon>
        <taxon>Bacteroidia</taxon>
        <taxon>Bacteroidales</taxon>
        <taxon>Bacteroidaceae</taxon>
        <taxon>Jilunia</taxon>
    </lineage>
</organism>
<accession>A0A926F8Y6</accession>
<dbReference type="RefSeq" id="WP_262436095.1">
    <property type="nucleotide sequence ID" value="NZ_JACRTF010000001.1"/>
</dbReference>
<reference evidence="3" key="1">
    <citation type="submission" date="2020-08" db="EMBL/GenBank/DDBJ databases">
        <title>Genome public.</title>
        <authorList>
            <person name="Liu C."/>
            <person name="Sun Q."/>
        </authorList>
    </citation>
    <scope>NUCLEOTIDE SEQUENCE</scope>
    <source>
        <strain evidence="3">N12</strain>
    </source>
</reference>
<dbReference type="PROSITE" id="PS00383">
    <property type="entry name" value="TYR_PHOSPHATASE_1"/>
    <property type="match status" value="1"/>
</dbReference>
<sequence>MKQENTNERLLPMTGAYNMRDLGGYKNIEGNHVKRNTFIRSDDLGNLTITDLEYLAHLPLRTVIDFRGEEEKRSTPDRLPETVSKYIQLPIEAGDISDIARSDKNDMATVMEQVYGYIIRNQQSTYSEFFKIISVNKNTPLLFHCSAGKDRTGIAAALLLSALGVDRKTVIEDYMLSAKHIPQKYEFITKAHPELKPLVTVKKEYIETAFHVMDKEYGGVENYLVNNLGADIKKLRELYTE</sequence>
<dbReference type="GO" id="GO:0004721">
    <property type="term" value="F:phosphoprotein phosphatase activity"/>
    <property type="evidence" value="ECO:0007669"/>
    <property type="project" value="InterPro"/>
</dbReference>
<dbReference type="Pfam" id="PF13350">
    <property type="entry name" value="Y_phosphatase3"/>
    <property type="match status" value="1"/>
</dbReference>
<evidence type="ECO:0000313" key="4">
    <source>
        <dbReference type="Proteomes" id="UP000651085"/>
    </source>
</evidence>
<dbReference type="InterPro" id="IPR000387">
    <property type="entry name" value="Tyr_Pase_dom"/>
</dbReference>
<dbReference type="Gene3D" id="3.90.190.10">
    <property type="entry name" value="Protein tyrosine phosphatase superfamily"/>
    <property type="match status" value="1"/>
</dbReference>
<dbReference type="EMBL" id="JACRTF010000001">
    <property type="protein sequence ID" value="MBC8595022.1"/>
    <property type="molecule type" value="Genomic_DNA"/>
</dbReference>
<evidence type="ECO:0000259" key="2">
    <source>
        <dbReference type="PROSITE" id="PS50056"/>
    </source>
</evidence>
<dbReference type="PROSITE" id="PS50056">
    <property type="entry name" value="TYR_PHOSPHATASE_2"/>
    <property type="match status" value="1"/>
</dbReference>
<dbReference type="Proteomes" id="UP000651085">
    <property type="component" value="Unassembled WGS sequence"/>
</dbReference>
<gene>
    <name evidence="3" type="ORF">H8744_17575</name>
</gene>
<dbReference type="PANTHER" id="PTHR31126">
    <property type="entry name" value="TYROSINE-PROTEIN PHOSPHATASE"/>
    <property type="match status" value="1"/>
</dbReference>
<keyword evidence="4" id="KW-1185">Reference proteome</keyword>
<dbReference type="InterPro" id="IPR026893">
    <property type="entry name" value="Tyr/Ser_Pase_IphP-type"/>
</dbReference>
<proteinExistence type="inferred from homology"/>
<protein>
    <submittedName>
        <fullName evidence="3">Tyrosine-protein phosphatase</fullName>
    </submittedName>
</protein>
<dbReference type="AlphaFoldDB" id="A0A926F8Y6"/>
<comment type="similarity">
    <text evidence="1">Belongs to the protein-tyrosine phosphatase family.</text>
</comment>
<dbReference type="InterPro" id="IPR029021">
    <property type="entry name" value="Prot-tyrosine_phosphatase-like"/>
</dbReference>
<dbReference type="PANTHER" id="PTHR31126:SF1">
    <property type="entry name" value="TYROSINE SPECIFIC PROTEIN PHOSPHATASES DOMAIN-CONTAINING PROTEIN"/>
    <property type="match status" value="1"/>
</dbReference>
<dbReference type="SUPFAM" id="SSF52799">
    <property type="entry name" value="(Phosphotyrosine protein) phosphatases II"/>
    <property type="match status" value="1"/>
</dbReference>